<reference evidence="2 3" key="1">
    <citation type="submission" date="2024-01" db="EMBL/GenBank/DDBJ databases">
        <title>The diversity of rhizobia nodulating Mimosa spp. in eleven states of Brazil covering several biomes is determined by host plant, location, and edaphic factors.</title>
        <authorList>
            <person name="Rouws L."/>
            <person name="Barauna A."/>
            <person name="Beukes C."/>
            <person name="De Faria S.M."/>
            <person name="Gross E."/>
            <person name="Dos Reis Junior F.B."/>
            <person name="Simon M."/>
            <person name="Maluk M."/>
            <person name="Odee D.W."/>
            <person name="Kenicer G."/>
            <person name="Young J.P.W."/>
            <person name="Reis V.M."/>
            <person name="Zilli J."/>
            <person name="James E.K."/>
        </authorList>
    </citation>
    <scope>NUCLEOTIDE SEQUENCE [LARGE SCALE GENOMIC DNA]</scope>
    <source>
        <strain evidence="2 3">JPY167</strain>
    </source>
</reference>
<evidence type="ECO:0000259" key="1">
    <source>
        <dbReference type="Pfam" id="PF02371"/>
    </source>
</evidence>
<dbReference type="InterPro" id="IPR047650">
    <property type="entry name" value="Transpos_IS110"/>
</dbReference>
<dbReference type="RefSeq" id="WP_342949937.1">
    <property type="nucleotide sequence ID" value="NZ_JAYMRV010000015.1"/>
</dbReference>
<dbReference type="Proteomes" id="UP001489897">
    <property type="component" value="Unassembled WGS sequence"/>
</dbReference>
<dbReference type="Pfam" id="PF02371">
    <property type="entry name" value="Transposase_20"/>
    <property type="match status" value="1"/>
</dbReference>
<organism evidence="2 3">
    <name type="scientific">Paraburkholderia ferrariae</name>
    <dbReference type="NCBI Taxonomy" id="386056"/>
    <lineage>
        <taxon>Bacteria</taxon>
        <taxon>Pseudomonadati</taxon>
        <taxon>Pseudomonadota</taxon>
        <taxon>Betaproteobacteria</taxon>
        <taxon>Burkholderiales</taxon>
        <taxon>Burkholderiaceae</taxon>
        <taxon>Paraburkholderia</taxon>
    </lineage>
</organism>
<dbReference type="PANTHER" id="PTHR33055">
    <property type="entry name" value="TRANSPOSASE FOR INSERTION SEQUENCE ELEMENT IS1111A"/>
    <property type="match status" value="1"/>
</dbReference>
<keyword evidence="3" id="KW-1185">Reference proteome</keyword>
<evidence type="ECO:0000313" key="2">
    <source>
        <dbReference type="EMBL" id="MEM5426248.1"/>
    </source>
</evidence>
<proteinExistence type="predicted"/>
<dbReference type="PANTHER" id="PTHR33055:SF3">
    <property type="entry name" value="PUTATIVE TRANSPOSASE FOR IS117-RELATED"/>
    <property type="match status" value="1"/>
</dbReference>
<accession>A0ABU9S343</accession>
<name>A0ABU9S343_9BURK</name>
<evidence type="ECO:0000313" key="3">
    <source>
        <dbReference type="Proteomes" id="UP001489897"/>
    </source>
</evidence>
<sequence length="81" mass="8574">MKVVSARSIARMRPGQLLETISGIGPLTASALAASIGNARAFRSGRELAAWLGLVPRQHSSGSTPRLLGISKRGDTAYEHF</sequence>
<dbReference type="EMBL" id="JAYMRV010000015">
    <property type="protein sequence ID" value="MEM5426248.1"/>
    <property type="molecule type" value="Genomic_DNA"/>
</dbReference>
<protein>
    <submittedName>
        <fullName evidence="2">Transposase</fullName>
    </submittedName>
</protein>
<comment type="caution">
    <text evidence="2">The sequence shown here is derived from an EMBL/GenBank/DDBJ whole genome shotgun (WGS) entry which is preliminary data.</text>
</comment>
<gene>
    <name evidence="2" type="ORF">VSR73_35235</name>
</gene>
<dbReference type="InterPro" id="IPR003346">
    <property type="entry name" value="Transposase_20"/>
</dbReference>
<feature type="domain" description="Transposase IS116/IS110/IS902 C-terminal" evidence="1">
    <location>
        <begin position="16"/>
        <end position="76"/>
    </location>
</feature>